<evidence type="ECO:0000256" key="1">
    <source>
        <dbReference type="SAM" id="MobiDB-lite"/>
    </source>
</evidence>
<dbReference type="EMBL" id="JACVVK020000405">
    <property type="protein sequence ID" value="KAK7475476.1"/>
    <property type="molecule type" value="Genomic_DNA"/>
</dbReference>
<organism evidence="2 3">
    <name type="scientific">Batillaria attramentaria</name>
    <dbReference type="NCBI Taxonomy" id="370345"/>
    <lineage>
        <taxon>Eukaryota</taxon>
        <taxon>Metazoa</taxon>
        <taxon>Spiralia</taxon>
        <taxon>Lophotrochozoa</taxon>
        <taxon>Mollusca</taxon>
        <taxon>Gastropoda</taxon>
        <taxon>Caenogastropoda</taxon>
        <taxon>Sorbeoconcha</taxon>
        <taxon>Cerithioidea</taxon>
        <taxon>Batillariidae</taxon>
        <taxon>Batillaria</taxon>
    </lineage>
</organism>
<name>A0ABD0JKR5_9CAEN</name>
<dbReference type="AlphaFoldDB" id="A0ABD0JKR5"/>
<gene>
    <name evidence="2" type="ORF">BaRGS_00033295</name>
</gene>
<accession>A0ABD0JKR5</accession>
<feature type="non-terminal residue" evidence="2">
    <location>
        <position position="1"/>
    </location>
</feature>
<evidence type="ECO:0000313" key="2">
    <source>
        <dbReference type="EMBL" id="KAK7475476.1"/>
    </source>
</evidence>
<reference evidence="2 3" key="1">
    <citation type="journal article" date="2023" name="Sci. Data">
        <title>Genome assembly of the Korean intertidal mud-creeper Batillaria attramentaria.</title>
        <authorList>
            <person name="Patra A.K."/>
            <person name="Ho P.T."/>
            <person name="Jun S."/>
            <person name="Lee S.J."/>
            <person name="Kim Y."/>
            <person name="Won Y.J."/>
        </authorList>
    </citation>
    <scope>NUCLEOTIDE SEQUENCE [LARGE SCALE GENOMIC DNA]</scope>
    <source>
        <strain evidence="2">Wonlab-2016</strain>
    </source>
</reference>
<comment type="caution">
    <text evidence="2">The sequence shown here is derived from an EMBL/GenBank/DDBJ whole genome shotgun (WGS) entry which is preliminary data.</text>
</comment>
<evidence type="ECO:0000313" key="3">
    <source>
        <dbReference type="Proteomes" id="UP001519460"/>
    </source>
</evidence>
<sequence>PITLSLHKLPPPSALIWRKGGKRGRPGGAVGARVSGRAPPATGRRTERNVVVSAGPASRRWFSLTASTPVLTQHWRSAPQANSERSILAHGLSDDRSNLN</sequence>
<feature type="region of interest" description="Disordered" evidence="1">
    <location>
        <begin position="76"/>
        <end position="100"/>
    </location>
</feature>
<protein>
    <submittedName>
        <fullName evidence="2">Uncharacterized protein</fullName>
    </submittedName>
</protein>
<dbReference type="Proteomes" id="UP001519460">
    <property type="component" value="Unassembled WGS sequence"/>
</dbReference>
<keyword evidence="3" id="KW-1185">Reference proteome</keyword>
<feature type="region of interest" description="Disordered" evidence="1">
    <location>
        <begin position="15"/>
        <end position="50"/>
    </location>
</feature>
<proteinExistence type="predicted"/>
<feature type="compositionally biased region" description="Polar residues" evidence="1">
    <location>
        <begin position="76"/>
        <end position="85"/>
    </location>
</feature>